<reference evidence="4" key="2">
    <citation type="submission" date="2021-04" db="EMBL/GenBank/DDBJ databases">
        <authorList>
            <person name="Gilroy R."/>
        </authorList>
    </citation>
    <scope>NUCLEOTIDE SEQUENCE</scope>
    <source>
        <strain evidence="4">CHK186-16707</strain>
    </source>
</reference>
<dbReference type="Gene3D" id="3.30.70.360">
    <property type="match status" value="1"/>
</dbReference>
<keyword evidence="1" id="KW-0479">Metal-binding</keyword>
<keyword evidence="2" id="KW-0378">Hydrolase</keyword>
<proteinExistence type="predicted"/>
<evidence type="ECO:0000313" key="5">
    <source>
        <dbReference type="Proteomes" id="UP000824225"/>
    </source>
</evidence>
<name>A0A9D2HDR8_9BACT</name>
<accession>A0A9D2HDR8</accession>
<dbReference type="Pfam" id="PF07687">
    <property type="entry name" value="M20_dimer"/>
    <property type="match status" value="1"/>
</dbReference>
<dbReference type="GO" id="GO:0016787">
    <property type="term" value="F:hydrolase activity"/>
    <property type="evidence" value="ECO:0007669"/>
    <property type="project" value="UniProtKB-KW"/>
</dbReference>
<dbReference type="InterPro" id="IPR002933">
    <property type="entry name" value="Peptidase_M20"/>
</dbReference>
<dbReference type="PANTHER" id="PTHR43808:SF17">
    <property type="entry name" value="PEPTIDASE M20"/>
    <property type="match status" value="1"/>
</dbReference>
<gene>
    <name evidence="4" type="ORF">H9962_05165</name>
</gene>
<dbReference type="InterPro" id="IPR050072">
    <property type="entry name" value="Peptidase_M20A"/>
</dbReference>
<dbReference type="Pfam" id="PF01546">
    <property type="entry name" value="Peptidase_M20"/>
    <property type="match status" value="1"/>
</dbReference>
<sequence>MPIDPVPSTIRTLLADTRIQAALDYLKDDHDRTIAELKEMVLVHGAPHTEPEVRSPMYRDKLARYGLEDCFIDEVGNAFGYVRGAGARPKILAEAHLDTVFPADTPLAVQEKDGVLHCPGIADDTAALAAQLSIIRAIRHAGLVPCGTFMMGGTVGEEAPGEARGVRALMASQTDLDAYLALEGGHMFDIIPGAVACKRQEIIVTGPGGHSWSDFGLASPINALGRAIARIADLHPVASPKTTYNVGLVSGGTSVNAIAHEARMHVDIRSTDTAERNKLEALIMDQIRLAVDEENAAHPGAPLHLANRPYGDKPGGEMPADHLIVRAALAATEAVGIHAELLPPASTNANFPISAGIPALCLNISGKCANIHSLEEWYDPTDSYLGAQETLLLLFALGGLAGVTEPLLGAR</sequence>
<organism evidence="4 5">
    <name type="scientific">Candidatus Mailhella merdigallinarum</name>
    <dbReference type="NCBI Taxonomy" id="2838658"/>
    <lineage>
        <taxon>Bacteria</taxon>
        <taxon>Pseudomonadati</taxon>
        <taxon>Thermodesulfobacteriota</taxon>
        <taxon>Desulfovibrionia</taxon>
        <taxon>Desulfovibrionales</taxon>
        <taxon>Desulfovibrionaceae</taxon>
        <taxon>Mailhella</taxon>
    </lineage>
</organism>
<dbReference type="GO" id="GO:0046872">
    <property type="term" value="F:metal ion binding"/>
    <property type="evidence" value="ECO:0007669"/>
    <property type="project" value="UniProtKB-KW"/>
</dbReference>
<evidence type="ECO:0000259" key="3">
    <source>
        <dbReference type="Pfam" id="PF07687"/>
    </source>
</evidence>
<evidence type="ECO:0000256" key="2">
    <source>
        <dbReference type="ARBA" id="ARBA00022801"/>
    </source>
</evidence>
<dbReference type="AlphaFoldDB" id="A0A9D2HDR8"/>
<dbReference type="SUPFAM" id="SSF55031">
    <property type="entry name" value="Bacterial exopeptidase dimerisation domain"/>
    <property type="match status" value="1"/>
</dbReference>
<dbReference type="InterPro" id="IPR011650">
    <property type="entry name" value="Peptidase_M20_dimer"/>
</dbReference>
<dbReference type="InterPro" id="IPR036264">
    <property type="entry name" value="Bact_exopeptidase_dim_dom"/>
</dbReference>
<dbReference type="EMBL" id="DXAN01000017">
    <property type="protein sequence ID" value="HJA08562.1"/>
    <property type="molecule type" value="Genomic_DNA"/>
</dbReference>
<reference evidence="4" key="1">
    <citation type="journal article" date="2021" name="PeerJ">
        <title>Extensive microbial diversity within the chicken gut microbiome revealed by metagenomics and culture.</title>
        <authorList>
            <person name="Gilroy R."/>
            <person name="Ravi A."/>
            <person name="Getino M."/>
            <person name="Pursley I."/>
            <person name="Horton D.L."/>
            <person name="Alikhan N.F."/>
            <person name="Baker D."/>
            <person name="Gharbi K."/>
            <person name="Hall N."/>
            <person name="Watson M."/>
            <person name="Adriaenssens E.M."/>
            <person name="Foster-Nyarko E."/>
            <person name="Jarju S."/>
            <person name="Secka A."/>
            <person name="Antonio M."/>
            <person name="Oren A."/>
            <person name="Chaudhuri R.R."/>
            <person name="La Ragione R."/>
            <person name="Hildebrand F."/>
            <person name="Pallen M.J."/>
        </authorList>
    </citation>
    <scope>NUCLEOTIDE SEQUENCE</scope>
    <source>
        <strain evidence="4">CHK186-16707</strain>
    </source>
</reference>
<evidence type="ECO:0000313" key="4">
    <source>
        <dbReference type="EMBL" id="HJA08562.1"/>
    </source>
</evidence>
<dbReference type="Proteomes" id="UP000824225">
    <property type="component" value="Unassembled WGS sequence"/>
</dbReference>
<dbReference type="PANTHER" id="PTHR43808">
    <property type="entry name" value="ACETYLORNITHINE DEACETYLASE"/>
    <property type="match status" value="1"/>
</dbReference>
<dbReference type="SUPFAM" id="SSF53187">
    <property type="entry name" value="Zn-dependent exopeptidases"/>
    <property type="match status" value="1"/>
</dbReference>
<dbReference type="Gene3D" id="3.40.630.10">
    <property type="entry name" value="Zn peptidases"/>
    <property type="match status" value="1"/>
</dbReference>
<evidence type="ECO:0000256" key="1">
    <source>
        <dbReference type="ARBA" id="ARBA00022723"/>
    </source>
</evidence>
<feature type="domain" description="Peptidase M20 dimerisation" evidence="3">
    <location>
        <begin position="201"/>
        <end position="288"/>
    </location>
</feature>
<comment type="caution">
    <text evidence="4">The sequence shown here is derived from an EMBL/GenBank/DDBJ whole genome shotgun (WGS) entry which is preliminary data.</text>
</comment>
<protein>
    <submittedName>
        <fullName evidence="4">M20/M25/M40 family metallo-hydrolase</fullName>
    </submittedName>
</protein>